<evidence type="ECO:0000256" key="2">
    <source>
        <dbReference type="ARBA" id="ARBA00022980"/>
    </source>
</evidence>
<dbReference type="Proteomes" id="UP000176645">
    <property type="component" value="Unassembled WGS sequence"/>
</dbReference>
<organism evidence="7 8">
    <name type="scientific">Candidatus Woykebacteria bacterium RBG_19FT_COMBO_43_10</name>
    <dbReference type="NCBI Taxonomy" id="1802598"/>
    <lineage>
        <taxon>Bacteria</taxon>
        <taxon>Candidatus Woykeibacteriota</taxon>
    </lineage>
</organism>
<dbReference type="PANTHER" id="PTHR39080:SF1">
    <property type="entry name" value="LARGE RIBOSOMAL SUBUNIT PROTEIN BL28A"/>
    <property type="match status" value="1"/>
</dbReference>
<gene>
    <name evidence="5" type="primary">rpmB</name>
    <name evidence="7" type="ORF">A2Z42_04630</name>
</gene>
<dbReference type="SUPFAM" id="SSF143800">
    <property type="entry name" value="L28p-like"/>
    <property type="match status" value="1"/>
</dbReference>
<dbReference type="InterPro" id="IPR001383">
    <property type="entry name" value="Ribosomal_bL28_bact-type"/>
</dbReference>
<evidence type="ECO:0000256" key="5">
    <source>
        <dbReference type="HAMAP-Rule" id="MF_00373"/>
    </source>
</evidence>
<evidence type="ECO:0000256" key="1">
    <source>
        <dbReference type="ARBA" id="ARBA00008760"/>
    </source>
</evidence>
<dbReference type="EMBL" id="MHCU01000070">
    <property type="protein sequence ID" value="OGY26415.1"/>
    <property type="molecule type" value="Genomic_DNA"/>
</dbReference>
<keyword evidence="2 5" id="KW-0689">Ribosomal protein</keyword>
<evidence type="ECO:0000256" key="6">
    <source>
        <dbReference type="SAM" id="MobiDB-lite"/>
    </source>
</evidence>
<keyword evidence="3 5" id="KW-0687">Ribonucleoprotein</keyword>
<proteinExistence type="inferred from homology"/>
<evidence type="ECO:0000313" key="7">
    <source>
        <dbReference type="EMBL" id="OGY26415.1"/>
    </source>
</evidence>
<dbReference type="InterPro" id="IPR037147">
    <property type="entry name" value="Ribosomal_bL28_sf"/>
</dbReference>
<dbReference type="InterPro" id="IPR050096">
    <property type="entry name" value="Bacterial_rp_bL28"/>
</dbReference>
<reference evidence="7 8" key="1">
    <citation type="journal article" date="2016" name="Nat. Commun.">
        <title>Thousands of microbial genomes shed light on interconnected biogeochemical processes in an aquifer system.</title>
        <authorList>
            <person name="Anantharaman K."/>
            <person name="Brown C.T."/>
            <person name="Hug L.A."/>
            <person name="Sharon I."/>
            <person name="Castelle C.J."/>
            <person name="Probst A.J."/>
            <person name="Thomas B.C."/>
            <person name="Singh A."/>
            <person name="Wilkins M.J."/>
            <person name="Karaoz U."/>
            <person name="Brodie E.L."/>
            <person name="Williams K.H."/>
            <person name="Hubbard S.S."/>
            <person name="Banfield J.F."/>
        </authorList>
    </citation>
    <scope>NUCLEOTIDE SEQUENCE [LARGE SCALE GENOMIC DNA]</scope>
</reference>
<dbReference type="GO" id="GO:0006412">
    <property type="term" value="P:translation"/>
    <property type="evidence" value="ECO:0007669"/>
    <property type="project" value="UniProtKB-UniRule"/>
</dbReference>
<dbReference type="GO" id="GO:0005840">
    <property type="term" value="C:ribosome"/>
    <property type="evidence" value="ECO:0007669"/>
    <property type="project" value="UniProtKB-KW"/>
</dbReference>
<feature type="region of interest" description="Disordered" evidence="6">
    <location>
        <begin position="69"/>
        <end position="112"/>
    </location>
</feature>
<protein>
    <recommendedName>
        <fullName evidence="4 5">Large ribosomal subunit protein bL28</fullName>
    </recommendedName>
</protein>
<feature type="compositionally biased region" description="Basic and acidic residues" evidence="6">
    <location>
        <begin position="83"/>
        <end position="112"/>
    </location>
</feature>
<dbReference type="InterPro" id="IPR026569">
    <property type="entry name" value="Ribosomal_bL28"/>
</dbReference>
<dbReference type="GO" id="GO:1990904">
    <property type="term" value="C:ribonucleoprotein complex"/>
    <property type="evidence" value="ECO:0007669"/>
    <property type="project" value="UniProtKB-KW"/>
</dbReference>
<dbReference type="GO" id="GO:0003735">
    <property type="term" value="F:structural constituent of ribosome"/>
    <property type="evidence" value="ECO:0007669"/>
    <property type="project" value="InterPro"/>
</dbReference>
<dbReference type="InterPro" id="IPR034704">
    <property type="entry name" value="Ribosomal_bL28/bL31-like_sf"/>
</dbReference>
<dbReference type="AlphaFoldDB" id="A0A1G1WFE7"/>
<evidence type="ECO:0000313" key="8">
    <source>
        <dbReference type="Proteomes" id="UP000176645"/>
    </source>
</evidence>
<dbReference type="PANTHER" id="PTHR39080">
    <property type="entry name" value="50S RIBOSOMAL PROTEIN L28"/>
    <property type="match status" value="1"/>
</dbReference>
<evidence type="ECO:0000256" key="4">
    <source>
        <dbReference type="ARBA" id="ARBA00035174"/>
    </source>
</evidence>
<dbReference type="NCBIfam" id="TIGR00009">
    <property type="entry name" value="L28"/>
    <property type="match status" value="1"/>
</dbReference>
<evidence type="ECO:0000256" key="3">
    <source>
        <dbReference type="ARBA" id="ARBA00023274"/>
    </source>
</evidence>
<comment type="similarity">
    <text evidence="1 5">Belongs to the bacterial ribosomal protein bL28 family.</text>
</comment>
<dbReference type="Gene3D" id="2.30.170.40">
    <property type="entry name" value="Ribosomal protein L28/L24"/>
    <property type="match status" value="1"/>
</dbReference>
<comment type="caution">
    <text evidence="7">The sequence shown here is derived from an EMBL/GenBank/DDBJ whole genome shotgun (WGS) entry which is preliminary data.</text>
</comment>
<dbReference type="HAMAP" id="MF_00373">
    <property type="entry name" value="Ribosomal_bL28"/>
    <property type="match status" value="1"/>
</dbReference>
<name>A0A1G1WFE7_9BACT</name>
<accession>A0A1G1WFE7</accession>
<sequence length="112" mass="12785">MGTCDRCGKGVQVGMNVSHSHVRTKKRSYPNLHSFKIRQGSLPRRLRLCTKCLRIVKKQIAERAARVSVIPKTEEIENQTDSGQEKQTSEDPKLTPEQKDLESVKEELQKII</sequence>
<dbReference type="Pfam" id="PF00830">
    <property type="entry name" value="Ribosomal_L28"/>
    <property type="match status" value="1"/>
</dbReference>